<keyword evidence="6" id="KW-1185">Reference proteome</keyword>
<dbReference type="EMBL" id="CAKLCB010000360">
    <property type="protein sequence ID" value="CAH0520530.1"/>
    <property type="molecule type" value="Genomic_DNA"/>
</dbReference>
<evidence type="ECO:0000313" key="5">
    <source>
        <dbReference type="EMBL" id="CAH0520530.1"/>
    </source>
</evidence>
<dbReference type="PANTHER" id="PTHR15502:SF7">
    <property type="entry name" value="CALCINEURIN-BINDING PROTEIN CABIN-1"/>
    <property type="match status" value="1"/>
</dbReference>
<sequence length="2075" mass="237028">MTSWAALNVCEGDVRDRNLTTQSSTEEAQDAENALLYEKALRCQQHQQSSQAKAVYLQLLKSDFRLNHRLEYLCHKNVATMEFEAQSFDDALEYFASALALDATDVVVWYQMARTAIETGKLWLARRLLEEGMKVDATYWPLVDLLVLVLHQVGDEDEYERVAKYLRQQDPQCATVRILDKMETLSTTLREKKMLEQARKRQRHFQDIMEREKKRRKQLLRENEVASKSRLKRRQYVLRQASWMGVGKLLLEIFEDINRDKEADVMQTQVQIQAEDNEEMDDKGDREEDKVDQDGEQQPPVLNTEMMTELPQLSTGIETTLSASTADNNTQESGIDARQVTEIQPRRRKSRRHEERLREEHAAAVKKAQEKDLTYRLRAFLPVNAGNEDMEGTLESASTNWPPPLDVKLVDGEFSISNASKEILSKTASFAFTMDSEVSTSNTEPLSSRLLLSDQAVHVVAPQAKCVTERQILSFIDRGNILNDGIIDWVRLYLNQCGQWSHLKLGSEADEIYKVCMWLEKALIGDLYVAQAVASTQYNVINVAEHSLIQNSRFEGNGLSLSAQLFLLELHFDTLLQHRTRGKMRCKIRRHINVQLAEARKLLFAFGWLEDSEDALCCPTGDDFLRLFWLMARMYERCGNHEMAQDYFTKCREKFFDLKEEHGENDDCKFRVDLTNQKADSEITLKILDEKISGLRFSDVCFEARRLFKSGDHDHVLSVLLGHFFPCNQAPRMTDFLKEFEVNEDELLVHGESNKFFEIVLQSLGQSSKFSDEDAFLFLLTTLYYVIDYADGLTVKKELTSSANLPDEACASALTAINFLLGRLVQTPFEHLANVDHRLLLRALCVKCLQPSMLFRFDSPDNVLSTICVLLRVDEDNIFGSCDHGDSTQRMIEVDAMARLLHVILSLSGEKFQNLFTLVPLPAKKKQLRRDCIRVIIVELLRLLNRAFRDDDKIAVSFSLPKRSALMRLCSILMKEEEEITARTDGKMSRQLFGNSAILFLQLYESYSRLDPTTSPTCLVELIHLLHQRLGHYGICGLTYFSDIGSGESHKGSCFLETSTVLLSNLVQKTGMWVMEKPTKKLDEETSIEFNAVEDVLAGEYLFQKETSQCYRCLYDVHILPGCEDHKTRTTFASLQNAKLSARYEDAMRLIRFAVPILLATKAKNNGQKKERLKLLYAVRDALSGSSFSALSAQSATVSPRLEAFLAPRGLLQEEMALPFPFHTTDISTESPDKVCLGHVWYLMGANYILGRAKRRGNLIELMEMEQHVRERVEFLMKDVLYYHPDRVDSWVCLGKTMKELYHAATDAFAAVLGRKLRVQAFQWYTTEILSMDTAQAGNAHGNLDVFSFQNVVLEWNLFQKIKEWQCKDVDGHKLGSTSSTLTDLEEGTKEDDAQRTKAPHSHGTIEKYAAMYIVQVIEFARRCFDMAARLAEEAVKRHGLKSQSKRDNNDNDVGVENAFDLELDELQNKIIECNEECGLLLFNVLQEFSLIKELNLALFPHDVYSRLISKTLAYFQRGWTICESRENAHEGHFRLQYMIGKTLKKRRWCELCQEEKSDPEALSTAKEMADSFSRAESARDKGDREHALVHAFYALQALRIELTICDSSSVSAMRLVCNHFYEKGEQEDDAVVGVNDNVGSASANECDRKNCSDDAAKNTSRKNAALGGTKCASIARKDDILALLAAADRNSSVRELNVALARGWLALNIIKALESIPDEDRYFHPSRYVLARIVYWLSTFCSGLEQHGYRGDSMTAFLDAVRVRQREEKVEGPSVAASRALKQMAPIFDKRRPQIVAIWFSEYIPTAKRFEELNQRQMKYDYYRLKYWRFYIGLLVENGAYGRLKEAGSWVLACKEDHDVIDIMLGIVLEARGKVLRVRLQEMLETVSRRGQGGGRRGVESSLNVTPPIQMSGESQPVTKLMKQLARTYTYYLEVLTAQARLRHVMDHKDGVVLLQNAEFAMVTVFLMGGLAFPDKITMVREKRDLVLWNGDFETNVRLIMEAQRHEKTVDLYCMYNEVQGQERVWNVYVDAARSFCEEKWPERSGKGISFLKKPMRSSKATTVTASVTFGPDG</sequence>
<feature type="coiled-coil region" evidence="3">
    <location>
        <begin position="195"/>
        <end position="229"/>
    </location>
</feature>
<comment type="caution">
    <text evidence="5">The sequence shown here is derived from an EMBL/GenBank/DDBJ whole genome shotgun (WGS) entry which is preliminary data.</text>
</comment>
<dbReference type="Pfam" id="PF14559">
    <property type="entry name" value="TPR_19"/>
    <property type="match status" value="1"/>
</dbReference>
<accession>A0ABN8D592</accession>
<evidence type="ECO:0000313" key="6">
    <source>
        <dbReference type="Proteomes" id="UP001158986"/>
    </source>
</evidence>
<evidence type="ECO:0000256" key="4">
    <source>
        <dbReference type="SAM" id="MobiDB-lite"/>
    </source>
</evidence>
<feature type="compositionally biased region" description="Basic and acidic residues" evidence="4">
    <location>
        <begin position="283"/>
        <end position="293"/>
    </location>
</feature>
<comment type="subcellular location">
    <subcellularLocation>
        <location evidence="1">Nucleus</location>
    </subcellularLocation>
</comment>
<dbReference type="PANTHER" id="PTHR15502">
    <property type="entry name" value="CALCINEURIN-BINDING PROTEIN CABIN 1-RELATED"/>
    <property type="match status" value="1"/>
</dbReference>
<organism evidence="5 6">
    <name type="scientific">Peronospora belbahrii</name>
    <dbReference type="NCBI Taxonomy" id="622444"/>
    <lineage>
        <taxon>Eukaryota</taxon>
        <taxon>Sar</taxon>
        <taxon>Stramenopiles</taxon>
        <taxon>Oomycota</taxon>
        <taxon>Peronosporomycetes</taxon>
        <taxon>Peronosporales</taxon>
        <taxon>Peronosporaceae</taxon>
        <taxon>Peronospora</taxon>
    </lineage>
</organism>
<feature type="region of interest" description="Disordered" evidence="4">
    <location>
        <begin position="271"/>
        <end position="303"/>
    </location>
</feature>
<protein>
    <submittedName>
        <fullName evidence="5">Uncharacterized protein</fullName>
    </submittedName>
</protein>
<name>A0ABN8D592_9STRA</name>
<feature type="compositionally biased region" description="Basic and acidic residues" evidence="4">
    <location>
        <begin position="1387"/>
        <end position="1396"/>
    </location>
</feature>
<evidence type="ECO:0000256" key="3">
    <source>
        <dbReference type="SAM" id="Coils"/>
    </source>
</evidence>
<feature type="compositionally biased region" description="Basic and acidic residues" evidence="4">
    <location>
        <begin position="352"/>
        <end position="365"/>
    </location>
</feature>
<dbReference type="SUPFAM" id="SSF48452">
    <property type="entry name" value="TPR-like"/>
    <property type="match status" value="1"/>
</dbReference>
<proteinExistence type="predicted"/>
<dbReference type="InterPro" id="IPR019734">
    <property type="entry name" value="TPR_rpt"/>
</dbReference>
<dbReference type="Proteomes" id="UP001158986">
    <property type="component" value="Unassembled WGS sequence"/>
</dbReference>
<dbReference type="SMART" id="SM00028">
    <property type="entry name" value="TPR"/>
    <property type="match status" value="3"/>
</dbReference>
<reference evidence="5 6" key="1">
    <citation type="submission" date="2021-11" db="EMBL/GenBank/DDBJ databases">
        <authorList>
            <person name="Islam A."/>
            <person name="Islam S."/>
            <person name="Flora M.S."/>
            <person name="Rahman M."/>
            <person name="Ziaur R.M."/>
            <person name="Epstein J.H."/>
            <person name="Hassan M."/>
            <person name="Klassen M."/>
            <person name="Woodard K."/>
            <person name="Webb A."/>
            <person name="Webby R.J."/>
            <person name="El Zowalaty M.E."/>
        </authorList>
    </citation>
    <scope>NUCLEOTIDE SEQUENCE [LARGE SCALE GENOMIC DNA]</scope>
    <source>
        <strain evidence="5">Pbs1</strain>
    </source>
</reference>
<feature type="region of interest" description="Disordered" evidence="4">
    <location>
        <begin position="1378"/>
        <end position="1401"/>
    </location>
</feature>
<feature type="region of interest" description="Disordered" evidence="4">
    <location>
        <begin position="343"/>
        <end position="365"/>
    </location>
</feature>
<keyword evidence="2" id="KW-0539">Nucleus</keyword>
<evidence type="ECO:0000256" key="2">
    <source>
        <dbReference type="ARBA" id="ARBA00023242"/>
    </source>
</evidence>
<dbReference type="InterPro" id="IPR033053">
    <property type="entry name" value="Hir3/CABIN1"/>
</dbReference>
<keyword evidence="3" id="KW-0175">Coiled coil</keyword>
<dbReference type="Gene3D" id="1.25.40.10">
    <property type="entry name" value="Tetratricopeptide repeat domain"/>
    <property type="match status" value="1"/>
</dbReference>
<evidence type="ECO:0000256" key="1">
    <source>
        <dbReference type="ARBA" id="ARBA00004123"/>
    </source>
</evidence>
<dbReference type="InterPro" id="IPR011990">
    <property type="entry name" value="TPR-like_helical_dom_sf"/>
</dbReference>
<gene>
    <name evidence="5" type="ORF">PBS001_LOCUS7007</name>
</gene>